<feature type="compositionally biased region" description="Polar residues" evidence="1">
    <location>
        <begin position="70"/>
        <end position="84"/>
    </location>
</feature>
<evidence type="ECO:0000256" key="1">
    <source>
        <dbReference type="SAM" id="MobiDB-lite"/>
    </source>
</evidence>
<dbReference type="AlphaFoldDB" id="A0A8K0MLB6"/>
<dbReference type="EMBL" id="VOIH02000003">
    <property type="protein sequence ID" value="KAF3450274.1"/>
    <property type="molecule type" value="Genomic_DNA"/>
</dbReference>
<protein>
    <submittedName>
        <fullName evidence="2">Uncharacterized protein</fullName>
    </submittedName>
</protein>
<accession>A0A8K0MLB6</accession>
<name>A0A8K0MLB6_9ROSA</name>
<evidence type="ECO:0000313" key="3">
    <source>
        <dbReference type="Proteomes" id="UP000796880"/>
    </source>
</evidence>
<gene>
    <name evidence="2" type="ORF">FNV43_RR06354</name>
</gene>
<organism evidence="2 3">
    <name type="scientific">Rhamnella rubrinervis</name>
    <dbReference type="NCBI Taxonomy" id="2594499"/>
    <lineage>
        <taxon>Eukaryota</taxon>
        <taxon>Viridiplantae</taxon>
        <taxon>Streptophyta</taxon>
        <taxon>Embryophyta</taxon>
        <taxon>Tracheophyta</taxon>
        <taxon>Spermatophyta</taxon>
        <taxon>Magnoliopsida</taxon>
        <taxon>eudicotyledons</taxon>
        <taxon>Gunneridae</taxon>
        <taxon>Pentapetalae</taxon>
        <taxon>rosids</taxon>
        <taxon>fabids</taxon>
        <taxon>Rosales</taxon>
        <taxon>Rhamnaceae</taxon>
        <taxon>rhamnoid group</taxon>
        <taxon>Rhamneae</taxon>
        <taxon>Rhamnella</taxon>
    </lineage>
</organism>
<proteinExistence type="predicted"/>
<evidence type="ECO:0000313" key="2">
    <source>
        <dbReference type="EMBL" id="KAF3450274.1"/>
    </source>
</evidence>
<feature type="region of interest" description="Disordered" evidence="1">
    <location>
        <begin position="57"/>
        <end position="84"/>
    </location>
</feature>
<dbReference type="Proteomes" id="UP000796880">
    <property type="component" value="Unassembled WGS sequence"/>
</dbReference>
<comment type="caution">
    <text evidence="2">The sequence shown here is derived from an EMBL/GenBank/DDBJ whole genome shotgun (WGS) entry which is preliminary data.</text>
</comment>
<feature type="compositionally biased region" description="Basic and acidic residues" evidence="1">
    <location>
        <begin position="57"/>
        <end position="69"/>
    </location>
</feature>
<keyword evidence="3" id="KW-1185">Reference proteome</keyword>
<sequence length="133" mass="15238">MDTKLSSSCPGWRSWFDRHGPERNEVQEVNSMWMHSMPQTPTAVAKVDRLTARRDMARTAEKIRDDGRSSRATNQTSARRRTTVSCALSISDDSAETDKRREERALGIEIYQGIEVPIVLRPELIDLVHKRDN</sequence>
<reference evidence="2" key="1">
    <citation type="submission" date="2020-03" db="EMBL/GenBank/DDBJ databases">
        <title>A high-quality chromosome-level genome assembly of a woody plant with both climbing and erect habits, Rhamnella rubrinervis.</title>
        <authorList>
            <person name="Lu Z."/>
            <person name="Yang Y."/>
            <person name="Zhu X."/>
            <person name="Sun Y."/>
        </authorList>
    </citation>
    <scope>NUCLEOTIDE SEQUENCE</scope>
    <source>
        <strain evidence="2">BYM</strain>
        <tissue evidence="2">Leaf</tissue>
    </source>
</reference>